<evidence type="ECO:0000313" key="4">
    <source>
        <dbReference type="EMBL" id="WBO24397.1"/>
    </source>
</evidence>
<dbReference type="Gene3D" id="3.90.870.20">
    <property type="entry name" value="Carbamoyltransferase, C-terminal domain"/>
    <property type="match status" value="1"/>
</dbReference>
<sequence>MRICGAGLGHDAAVALIEDGRLVFSVELEKLGNRERFARAVDEPGFIAGILTDFGYCPEDIDILSVDGSDAGLAEAWGPYPMPAIIERPGHTLANIAAAWSASPFAQRREAAHILVWDGSGLPELHHLDPATQTIRHLGAIGRLPGRAYAAAGQYFAAFEMAAAGSQERLDVAGKLMAFVGLGTADPHLVDMIEQCCIDAFHRPSPHASDADRLEGMFESIAMRSAGVSGEDILAAFHLFVEHSLTRGLRRLLGPSSRRNLCIAGGCGLNIKWNSAIRASGLFQHVWVPPFPNNSGAAIGAAAAAFLEHVGFRAIDWSVYSGPSLPDAQGALMPGWRSRPCEAPELARLLAEGAIVALLDGRAEIGPRALGHRSIVAAPFPLSMRDRLNGIKRREPYRPIAPVCILDRAAEVFDPGMEDSYMLFEQRVRPEWRGRIPAVVHIDGTARVQTVERTAPSMIARLLIAYEEQTGIPILCNTSANRPGRGFFPDLQSVLDWGEVDHVWYDGRLFERDRTPGGLDSHALAAVA</sequence>
<dbReference type="Gene3D" id="3.30.420.40">
    <property type="match status" value="1"/>
</dbReference>
<dbReference type="InterPro" id="IPR038152">
    <property type="entry name" value="Carbam_trans_C_sf"/>
</dbReference>
<evidence type="ECO:0000256" key="1">
    <source>
        <dbReference type="ARBA" id="ARBA00006129"/>
    </source>
</evidence>
<accession>A0ABY7NV12</accession>
<dbReference type="InterPro" id="IPR031730">
    <property type="entry name" value="Carbam_trans_C"/>
</dbReference>
<feature type="domain" description="Carbamoyltransferase" evidence="2">
    <location>
        <begin position="2"/>
        <end position="71"/>
    </location>
</feature>
<keyword evidence="5" id="KW-1185">Reference proteome</keyword>
<dbReference type="EMBL" id="CP115174">
    <property type="protein sequence ID" value="WBO24397.1"/>
    <property type="molecule type" value="Genomic_DNA"/>
</dbReference>
<dbReference type="PANTHER" id="PTHR34847:SF1">
    <property type="entry name" value="NODULATION PROTEIN U"/>
    <property type="match status" value="1"/>
</dbReference>
<feature type="domain" description="Carbamoyltransferase C-terminal" evidence="3">
    <location>
        <begin position="347"/>
        <end position="492"/>
    </location>
</feature>
<reference evidence="4 5" key="1">
    <citation type="submission" date="2022-12" db="EMBL/GenBank/DDBJ databases">
        <title>Sphingomonas abieness sp. nov., an endophytic bacterium isolated from Abies koreana.</title>
        <authorList>
            <person name="Jiang L."/>
            <person name="Lee J."/>
        </authorList>
    </citation>
    <scope>NUCLEOTIDE SEQUENCE [LARGE SCALE GENOMIC DNA]</scope>
    <source>
        <strain evidence="5">PAMB 00755</strain>
    </source>
</reference>
<gene>
    <name evidence="4" type="ORF">PBT88_09985</name>
</gene>
<dbReference type="PANTHER" id="PTHR34847">
    <property type="entry name" value="NODULATION PROTEIN U"/>
    <property type="match status" value="1"/>
</dbReference>
<protein>
    <submittedName>
        <fullName evidence="4">Nodulation protein NodU</fullName>
    </submittedName>
</protein>
<dbReference type="Pfam" id="PF16861">
    <property type="entry name" value="Carbam_trans_C"/>
    <property type="match status" value="1"/>
</dbReference>
<dbReference type="Pfam" id="PF02543">
    <property type="entry name" value="Carbam_trans_N"/>
    <property type="match status" value="2"/>
</dbReference>
<proteinExistence type="inferred from homology"/>
<feature type="domain" description="Carbamoyltransferase" evidence="2">
    <location>
        <begin position="91"/>
        <end position="302"/>
    </location>
</feature>
<evidence type="ECO:0000259" key="2">
    <source>
        <dbReference type="Pfam" id="PF02543"/>
    </source>
</evidence>
<dbReference type="Proteomes" id="UP001210865">
    <property type="component" value="Chromosome"/>
</dbReference>
<evidence type="ECO:0000259" key="3">
    <source>
        <dbReference type="Pfam" id="PF16861"/>
    </source>
</evidence>
<dbReference type="InterPro" id="IPR051338">
    <property type="entry name" value="NodU/CmcH_Carbamoyltrnsfr"/>
</dbReference>
<comment type="similarity">
    <text evidence="1">Belongs to the NodU/CmcH family.</text>
</comment>
<evidence type="ECO:0000313" key="5">
    <source>
        <dbReference type="Proteomes" id="UP001210865"/>
    </source>
</evidence>
<dbReference type="InterPro" id="IPR003696">
    <property type="entry name" value="Carbtransf_dom"/>
</dbReference>
<name>A0ABY7NV12_9SPHN</name>
<organism evidence="4 5">
    <name type="scientific">Sphingomonas abietis</name>
    <dbReference type="NCBI Taxonomy" id="3012344"/>
    <lineage>
        <taxon>Bacteria</taxon>
        <taxon>Pseudomonadati</taxon>
        <taxon>Pseudomonadota</taxon>
        <taxon>Alphaproteobacteria</taxon>
        <taxon>Sphingomonadales</taxon>
        <taxon>Sphingomonadaceae</taxon>
        <taxon>Sphingomonas</taxon>
    </lineage>
</organism>
<dbReference type="RefSeq" id="WP_270079023.1">
    <property type="nucleotide sequence ID" value="NZ_CP115174.1"/>
</dbReference>